<accession>A0A2S0WG54</accession>
<protein>
    <recommendedName>
        <fullName evidence="3">Long Rib domain-containing protein</fullName>
    </recommendedName>
</protein>
<keyword evidence="2" id="KW-0732">Signal</keyword>
<dbReference type="Pfam" id="PF18957">
    <property type="entry name" value="RibLong"/>
    <property type="match status" value="2"/>
</dbReference>
<reference evidence="5" key="1">
    <citation type="submission" date="2018-01" db="EMBL/GenBank/DDBJ databases">
        <authorList>
            <person name="Li J."/>
        </authorList>
    </citation>
    <scope>NUCLEOTIDE SEQUENCE [LARGE SCALE GENOMIC DNA]</scope>
    <source>
        <strain evidence="5">2184</strain>
    </source>
</reference>
<evidence type="ECO:0000259" key="3">
    <source>
        <dbReference type="Pfam" id="PF18957"/>
    </source>
</evidence>
<feature type="compositionally biased region" description="Acidic residues" evidence="1">
    <location>
        <begin position="816"/>
        <end position="833"/>
    </location>
</feature>
<feature type="region of interest" description="Disordered" evidence="1">
    <location>
        <begin position="1237"/>
        <end position="1271"/>
    </location>
</feature>
<evidence type="ECO:0000256" key="2">
    <source>
        <dbReference type="SAM" id="SignalP"/>
    </source>
</evidence>
<organism evidence="4 5">
    <name type="scientific">Corynebacterium liangguodongii</name>
    <dbReference type="NCBI Taxonomy" id="2079535"/>
    <lineage>
        <taxon>Bacteria</taxon>
        <taxon>Bacillati</taxon>
        <taxon>Actinomycetota</taxon>
        <taxon>Actinomycetes</taxon>
        <taxon>Mycobacteriales</taxon>
        <taxon>Corynebacteriaceae</taxon>
        <taxon>Corynebacterium</taxon>
    </lineage>
</organism>
<dbReference type="InterPro" id="IPR044055">
    <property type="entry name" value="RibLong"/>
</dbReference>
<feature type="compositionally biased region" description="Low complexity" evidence="1">
    <location>
        <begin position="1237"/>
        <end position="1260"/>
    </location>
</feature>
<feature type="domain" description="Long Rib" evidence="3">
    <location>
        <begin position="714"/>
        <end position="806"/>
    </location>
</feature>
<sequence length="1271" mass="130408">MRTNPVARRRGISIAAAALSLALIAPVTPAVVAPQTLAAAQAQEAAPAPVITAAANNIIVADAVANGYVTSGVDASNAANTVSGWAVYASHTYQSSAVPLPEGTKVYMQWIDGDGAVSPIYQTETHNGLPGTQASDGFYAFDLREPWIDANGTSHLYDSAYHNGRMQQVRIWTEPLTNPETGQSLVQIRQAPGGTSRFVPADELPPIGAFNLIGANLQRTGVFMQERYEGDYLAATGDRLVNDTVGYNHFAGPAGMVDKIGREYDNSVSGVVWLETGDGTFGTGPTYGGADRFPSAGYTIWASTLTPEGAAANAAIKALPFEQRAAATKTMLTDHPEYIAKTVYGPVGTNGMYTLRFGDYLDRENMIMWVEDPAGNVVPGYNNFMSLSFGAFNGDVATRPSYNGLVTPNVGLTNELYNVSFALVPSVEISLDITNFDVAENPAGPGDTALIDLNGQISPFVNKIVWTNSAGDVLKTCDNITSLTEGEACTYTVPEDQANNDIITATYYEADDAVAADSFAVHVTNDAAEYQPAYAPLTVPQGQGGTVAAPTFTNAADETVPTPEGTTFAPSAIASNTPEGFTINPDGSITVDQTVAEGQYSIPVVVTYADGTKETAYASVTVGAAAENPKWDDAASDGNLVSIPNAGGAVPEKSTVEVAGSGSAVLNQDGSITVTPNQDVKPGDKIVVTVKDSAGEVLDTVTVTVFNKLDVLLDPSYEEKLVAAGATVESAPVLKNAETGQPIEGVPAGTKFSIDSRFITPEGYTISVDEATGVVKVIAPAELNAETAEEFPVPVDVAYPDGTIDEDVLAKFQLDTDGDGIPDVTDEDDDNDGVSDVVETEAGSNPKDGNSKPVTPAAPDWNDGEAKPGEAVTLPNAGGSVPADVSVGVAGPGAAVIDKDGNLVVTPNQDAKPGDKITVKVVDKDGNTIDTVVVTVTEPVTPAAPDWNDGEVKPGEAVTLPNAGGSVPADVSVGVAGPGAAVIDKDGNLVVTPNQDAKPGDKITVKVVDKDGNTIDTVVVTVAEPETPAAPDWNDGEVKPGEAVTLPNDGGSVPADVSVGVAGPGAAVIDKDGNLVVTPNQDAKPGDKITVKVVDKDGNTIDTVVVTVAKPDVAPSPDLSSDLSDAEKDRCTAAALGWGIPLLALIPLGLATTVNIPGLAPMTEQARIQMNEANTALQKQLGIFNPQIAKFVNDIDAQLRVYGLNLGTIVGGLAAIAAGIGAATTIGLACTPGAWEGAGSSTGTDAEGSSSAGSSAEGTDPAAGSSSADQA</sequence>
<dbReference type="SUPFAM" id="SSF101898">
    <property type="entry name" value="NHL repeat"/>
    <property type="match status" value="1"/>
</dbReference>
<feature type="domain" description="Long Rib" evidence="3">
    <location>
        <begin position="527"/>
        <end position="622"/>
    </location>
</feature>
<keyword evidence="5" id="KW-1185">Reference proteome</keyword>
<dbReference type="EMBL" id="CP026948">
    <property type="protein sequence ID" value="AWB84704.1"/>
    <property type="molecule type" value="Genomic_DNA"/>
</dbReference>
<gene>
    <name evidence="4" type="ORF">C3E79_09655</name>
</gene>
<proteinExistence type="predicted"/>
<feature type="region of interest" description="Disordered" evidence="1">
    <location>
        <begin position="815"/>
        <end position="877"/>
    </location>
</feature>
<evidence type="ECO:0000313" key="5">
    <source>
        <dbReference type="Proteomes" id="UP000244754"/>
    </source>
</evidence>
<feature type="chain" id="PRO_5015776063" description="Long Rib domain-containing protein" evidence="2">
    <location>
        <begin position="33"/>
        <end position="1271"/>
    </location>
</feature>
<dbReference type="Proteomes" id="UP000244754">
    <property type="component" value="Chromosome"/>
</dbReference>
<name>A0A2S0WG54_9CORY</name>
<dbReference type="OrthoDB" id="4427189at2"/>
<dbReference type="KEGG" id="clia:C3E79_09655"/>
<dbReference type="Pfam" id="PF17963">
    <property type="entry name" value="Big_9"/>
    <property type="match status" value="1"/>
</dbReference>
<feature type="signal peptide" evidence="2">
    <location>
        <begin position="1"/>
        <end position="32"/>
    </location>
</feature>
<evidence type="ECO:0000313" key="4">
    <source>
        <dbReference type="EMBL" id="AWB84704.1"/>
    </source>
</evidence>
<dbReference type="AlphaFoldDB" id="A0A2S0WG54"/>
<dbReference type="RefSeq" id="WP_108404712.1">
    <property type="nucleotide sequence ID" value="NZ_CP026948.1"/>
</dbReference>
<evidence type="ECO:0000256" key="1">
    <source>
        <dbReference type="SAM" id="MobiDB-lite"/>
    </source>
</evidence>
<dbReference type="NCBIfam" id="NF038186">
    <property type="entry name" value="YPDG_rpt"/>
    <property type="match status" value="2"/>
</dbReference>